<dbReference type="Proteomes" id="UP000275385">
    <property type="component" value="Unassembled WGS sequence"/>
</dbReference>
<keyword evidence="3" id="KW-1185">Reference proteome</keyword>
<feature type="region of interest" description="Disordered" evidence="1">
    <location>
        <begin position="97"/>
        <end position="124"/>
    </location>
</feature>
<dbReference type="EMBL" id="QVQW01000012">
    <property type="protein sequence ID" value="RKU46808.1"/>
    <property type="molecule type" value="Genomic_DNA"/>
</dbReference>
<accession>A0A420YFW3</accession>
<protein>
    <submittedName>
        <fullName evidence="2">Uncharacterized protein</fullName>
    </submittedName>
</protein>
<sequence>MSESGPRYQRRAPSMHLEVSSGDTLYNTKLKARSPSPARTSLASDADFDSPVWNHSLTGFPSPGGFGQKDIPAVLCNYVTHHIRPSSCLDMSFSSARPALISPPGGDPGSIEPYFTTAGERPSP</sequence>
<evidence type="ECO:0000313" key="3">
    <source>
        <dbReference type="Proteomes" id="UP000275385"/>
    </source>
</evidence>
<comment type="caution">
    <text evidence="2">The sequence shown here is derived from an EMBL/GenBank/DDBJ whole genome shotgun (WGS) entry which is preliminary data.</text>
</comment>
<reference evidence="2 3" key="1">
    <citation type="submission" date="2018-08" db="EMBL/GenBank/DDBJ databases">
        <title>Draft genome of the lignicolous fungus Coniochaeta pulveracea.</title>
        <authorList>
            <person name="Borstlap C.J."/>
            <person name="De Witt R.N."/>
            <person name="Botha A."/>
            <person name="Volschenk H."/>
        </authorList>
    </citation>
    <scope>NUCLEOTIDE SEQUENCE [LARGE SCALE GENOMIC DNA]</scope>
    <source>
        <strain evidence="2 3">CAB683</strain>
    </source>
</reference>
<gene>
    <name evidence="2" type="ORF">DL546_007383</name>
</gene>
<evidence type="ECO:0000313" key="2">
    <source>
        <dbReference type="EMBL" id="RKU46808.1"/>
    </source>
</evidence>
<proteinExistence type="predicted"/>
<organism evidence="2 3">
    <name type="scientific">Coniochaeta pulveracea</name>
    <dbReference type="NCBI Taxonomy" id="177199"/>
    <lineage>
        <taxon>Eukaryota</taxon>
        <taxon>Fungi</taxon>
        <taxon>Dikarya</taxon>
        <taxon>Ascomycota</taxon>
        <taxon>Pezizomycotina</taxon>
        <taxon>Sordariomycetes</taxon>
        <taxon>Sordariomycetidae</taxon>
        <taxon>Coniochaetales</taxon>
        <taxon>Coniochaetaceae</taxon>
        <taxon>Coniochaeta</taxon>
    </lineage>
</organism>
<name>A0A420YFW3_9PEZI</name>
<evidence type="ECO:0000256" key="1">
    <source>
        <dbReference type="SAM" id="MobiDB-lite"/>
    </source>
</evidence>
<dbReference type="AlphaFoldDB" id="A0A420YFW3"/>